<dbReference type="GO" id="GO:0043531">
    <property type="term" value="F:ADP binding"/>
    <property type="evidence" value="ECO:0007669"/>
    <property type="project" value="InterPro"/>
</dbReference>
<dbReference type="PANTHER" id="PTHR48182:SF3">
    <property type="entry name" value="DUF676 DOMAIN-CONTAINING PROTEIN"/>
    <property type="match status" value="1"/>
</dbReference>
<evidence type="ECO:0000313" key="3">
    <source>
        <dbReference type="EMBL" id="KAH0959121.1"/>
    </source>
</evidence>
<feature type="region of interest" description="Disordered" evidence="1">
    <location>
        <begin position="1"/>
        <end position="26"/>
    </location>
</feature>
<dbReference type="AlphaFoldDB" id="A0A9P8SFL0"/>
<keyword evidence="4" id="KW-1185">Reference proteome</keyword>
<dbReference type="InterPro" id="IPR029058">
    <property type="entry name" value="AB_hydrolase_fold"/>
</dbReference>
<proteinExistence type="predicted"/>
<dbReference type="Gene3D" id="1.25.40.10">
    <property type="entry name" value="Tetratricopeptide repeat domain"/>
    <property type="match status" value="1"/>
</dbReference>
<dbReference type="PANTHER" id="PTHR48182">
    <property type="entry name" value="PROTEIN SERAC1"/>
    <property type="match status" value="1"/>
</dbReference>
<evidence type="ECO:0000259" key="2">
    <source>
        <dbReference type="Pfam" id="PF00931"/>
    </source>
</evidence>
<dbReference type="Pfam" id="PF00931">
    <property type="entry name" value="NB-ARC"/>
    <property type="match status" value="1"/>
</dbReference>
<organism evidence="3 4">
    <name type="scientific">Hirsutella rhossiliensis</name>
    <dbReference type="NCBI Taxonomy" id="111463"/>
    <lineage>
        <taxon>Eukaryota</taxon>
        <taxon>Fungi</taxon>
        <taxon>Dikarya</taxon>
        <taxon>Ascomycota</taxon>
        <taxon>Pezizomycotina</taxon>
        <taxon>Sordariomycetes</taxon>
        <taxon>Hypocreomycetidae</taxon>
        <taxon>Hypocreales</taxon>
        <taxon>Ophiocordycipitaceae</taxon>
        <taxon>Hirsutella</taxon>
    </lineage>
</organism>
<comment type="caution">
    <text evidence="3">The sequence shown here is derived from an EMBL/GenBank/DDBJ whole genome shotgun (WGS) entry which is preliminary data.</text>
</comment>
<dbReference type="InterPro" id="IPR011990">
    <property type="entry name" value="TPR-like_helical_dom_sf"/>
</dbReference>
<dbReference type="InterPro" id="IPR027417">
    <property type="entry name" value="P-loop_NTPase"/>
</dbReference>
<dbReference type="SUPFAM" id="SSF48452">
    <property type="entry name" value="TPR-like"/>
    <property type="match status" value="2"/>
</dbReference>
<gene>
    <name evidence="3" type="ORF">HRG_09582</name>
</gene>
<name>A0A9P8SFL0_9HYPO</name>
<dbReference type="SUPFAM" id="SSF53474">
    <property type="entry name" value="alpha/beta-Hydrolases"/>
    <property type="match status" value="1"/>
</dbReference>
<dbReference type="Pfam" id="PF13374">
    <property type="entry name" value="TPR_10"/>
    <property type="match status" value="3"/>
</dbReference>
<accession>A0A9P8SFL0</accession>
<feature type="domain" description="NB-ARC" evidence="2">
    <location>
        <begin position="345"/>
        <end position="506"/>
    </location>
</feature>
<reference evidence="3" key="1">
    <citation type="submission" date="2021-09" db="EMBL/GenBank/DDBJ databases">
        <title>A high-quality genome of the endoparasitic fungus Hirsutella rhossiliensis with a comparison of Hirsutella genomes reveals transposable elements contributing to genome size variation.</title>
        <authorList>
            <person name="Lin R."/>
            <person name="Jiao Y."/>
            <person name="Sun X."/>
            <person name="Ling J."/>
            <person name="Xie B."/>
            <person name="Cheng X."/>
        </authorList>
    </citation>
    <scope>NUCLEOTIDE SEQUENCE</scope>
    <source>
        <strain evidence="3">HR02</strain>
    </source>
</reference>
<dbReference type="Proteomes" id="UP000824596">
    <property type="component" value="Unassembled WGS sequence"/>
</dbReference>
<dbReference type="OrthoDB" id="194358at2759"/>
<evidence type="ECO:0000256" key="1">
    <source>
        <dbReference type="SAM" id="MobiDB-lite"/>
    </source>
</evidence>
<dbReference type="EMBL" id="JAIZPD010000013">
    <property type="protein sequence ID" value="KAH0959121.1"/>
    <property type="molecule type" value="Genomic_DNA"/>
</dbReference>
<dbReference type="InterPro" id="IPR002182">
    <property type="entry name" value="NB-ARC"/>
</dbReference>
<dbReference type="InterPro" id="IPR052374">
    <property type="entry name" value="SERAC1"/>
</dbReference>
<dbReference type="SUPFAM" id="SSF52540">
    <property type="entry name" value="P-loop containing nucleoside triphosphate hydrolases"/>
    <property type="match status" value="1"/>
</dbReference>
<sequence>MASAPIPGFESGERSEGQGSPQSRRLGLNQVYPNEEGDASHIQDIDIVAIHGLDTHSPRAWVAWTRDRDPTSGQVHWLQDEHMLPAVMPQARIFTYDWNANFDRDAATQGLLGHADGLLENLHMRRSKDGSNDRPIIFVASCFGGLLLCRALHRASASHSPYQPILRATVGVAFLGTPFQGSHDGFLTATQLRLNVAAASGGETASELLKYLDKHDDQRRQLDDVVQQFCEMTSSDMFKFPIICFYETHRTDFRMAIRTLSSRDRRGLGEYQTGVLVPEYSACLQGIPRSALDVRHTMLNKFADPKSQAFETVSYHLKGFKEKANVTLQQRALPELTSNFVGRDAELEAIQEKLEVGAVVVLTGMAGIGKSQTARKLCSIFKSKQPGLKVFWLKLDSVESCNSSFRDVARELNISGVEHDPKMDMKPYVAEWLGRREHRGHWLLVLDNAVEEAACEAAAKHMHADNGRVLVTSPSDKLGRLIRKEPPYEVKIGPLSYDAAVSLFRAVTPPDLALDEAGLVGLLDVLHRHPLAIVQAGAYLSDDVDVATYINDMQKDDYKFAEWISHAFVDGDGHELRSLGSTLEKQFDRLSRQAGSPVITLLAQLACLYPQEMPLALLVAPHESRDQFRWTEALRTLRAQSLVGGAGADTLTMQRPVQLVVKNWLRRPGNEMHRGGGFARAANMIAAAFPHGEFGYWAKCEDVYPHAQALLAFWKDDVKADGDADANTRRRFADVLFKMAYYEWRQGRYDLGSDHAKLAYEIQSCQGRDGDDPDALKTKALQGRILHHHGKYYEARDMFKSVIRSLTGIKGDQTLKITEVSWDLAKTLVQLRDLKRAKSLLRDVLEQRKAMLRRTNTREDDDAETLTIRDDLACVLLDLGDAKAAEQMLRHVLERRQIMLAIPGRDSDGETETREEDPATLTTMVHLSEALEERRDYTGAEALLRSALRSYEARLSKQGRSSDPDSLICMNNLGGVLRLQGQDDAAEAMFSRVLKGYDSGVGAVDLERSEQRVSALINYAAVLEARAKTDTLRSPLDEMSRLVASLEDKGRFEDAELLQIRVLEFRLRNLARADPKTAESWEQLYRLSKRYWTKGQRLNAIRLRSKWHFLCLSAIFLQSRAEQASTKKG</sequence>
<dbReference type="RefSeq" id="XP_044716634.1">
    <property type="nucleotide sequence ID" value="XM_044868053.1"/>
</dbReference>
<evidence type="ECO:0000313" key="4">
    <source>
        <dbReference type="Proteomes" id="UP000824596"/>
    </source>
</evidence>
<dbReference type="GeneID" id="68358711"/>
<dbReference type="Gene3D" id="3.40.50.300">
    <property type="entry name" value="P-loop containing nucleotide triphosphate hydrolases"/>
    <property type="match status" value="1"/>
</dbReference>
<protein>
    <submittedName>
        <fullName evidence="3">NB-ARC domain-containing protein</fullName>
    </submittedName>
</protein>